<dbReference type="Proteomes" id="UP000539473">
    <property type="component" value="Unassembled WGS sequence"/>
</dbReference>
<dbReference type="PANTHER" id="PTHR30251">
    <property type="entry name" value="PILUS ASSEMBLY CHAPERONE"/>
    <property type="match status" value="1"/>
</dbReference>
<dbReference type="InterPro" id="IPR050643">
    <property type="entry name" value="Periplasmic_pilus_chap"/>
</dbReference>
<evidence type="ECO:0000256" key="2">
    <source>
        <dbReference type="SAM" id="SignalP"/>
    </source>
</evidence>
<evidence type="ECO:0000256" key="1">
    <source>
        <dbReference type="SAM" id="MobiDB-lite"/>
    </source>
</evidence>
<protein>
    <submittedName>
        <fullName evidence="5">Fimbrial chaperone protein</fullName>
    </submittedName>
    <submittedName>
        <fullName evidence="4">Pilus assembly protein</fullName>
    </submittedName>
</protein>
<dbReference type="GO" id="GO:0030288">
    <property type="term" value="C:outer membrane-bounded periplasmic space"/>
    <property type="evidence" value="ECO:0007669"/>
    <property type="project" value="InterPro"/>
</dbReference>
<feature type="signal peptide" evidence="2">
    <location>
        <begin position="1"/>
        <end position="21"/>
    </location>
</feature>
<dbReference type="Pfam" id="PF00345">
    <property type="entry name" value="PapD_N"/>
    <property type="match status" value="1"/>
</dbReference>
<dbReference type="EMBL" id="JACHFK010000003">
    <property type="protein sequence ID" value="MBB5376142.1"/>
    <property type="molecule type" value="Genomic_DNA"/>
</dbReference>
<reference evidence="7" key="2">
    <citation type="journal article" date="2019" name="Int. J. Syst. Evol. Microbiol.">
        <title>The Global Catalogue of Microorganisms (GCM) 10K type strain sequencing project: providing services to taxonomists for standard genome sequencing and annotation.</title>
        <authorList>
            <consortium name="The Broad Institute Genomics Platform"/>
            <consortium name="The Broad Institute Genome Sequencing Center for Infectious Disease"/>
            <person name="Wu L."/>
            <person name="Ma J."/>
        </authorList>
    </citation>
    <scope>NUCLEOTIDE SEQUENCE [LARGE SCALE GENOMIC DNA]</scope>
    <source>
        <strain evidence="7">CGMCC 1.18437</strain>
    </source>
</reference>
<dbReference type="InterPro" id="IPR008962">
    <property type="entry name" value="PapD-like_sf"/>
</dbReference>
<dbReference type="AlphaFoldDB" id="A0A7W8KDE8"/>
<dbReference type="EMBL" id="BNAJ01000003">
    <property type="protein sequence ID" value="GHF40481.1"/>
    <property type="molecule type" value="Genomic_DNA"/>
</dbReference>
<evidence type="ECO:0000259" key="3">
    <source>
        <dbReference type="Pfam" id="PF00345"/>
    </source>
</evidence>
<dbReference type="PANTHER" id="PTHR30251:SF4">
    <property type="entry name" value="SLR1668 PROTEIN"/>
    <property type="match status" value="1"/>
</dbReference>
<accession>A0A7W8KDE8</accession>
<evidence type="ECO:0000313" key="6">
    <source>
        <dbReference type="Proteomes" id="UP000539473"/>
    </source>
</evidence>
<organism evidence="5 6">
    <name type="scientific">Deinococcus metalli</name>
    <dbReference type="NCBI Taxonomy" id="1141878"/>
    <lineage>
        <taxon>Bacteria</taxon>
        <taxon>Thermotogati</taxon>
        <taxon>Deinococcota</taxon>
        <taxon>Deinococci</taxon>
        <taxon>Deinococcales</taxon>
        <taxon>Deinococcaceae</taxon>
        <taxon>Deinococcus</taxon>
    </lineage>
</organism>
<evidence type="ECO:0000313" key="4">
    <source>
        <dbReference type="EMBL" id="GHF40481.1"/>
    </source>
</evidence>
<dbReference type="GO" id="GO:0071555">
    <property type="term" value="P:cell wall organization"/>
    <property type="evidence" value="ECO:0007669"/>
    <property type="project" value="InterPro"/>
</dbReference>
<evidence type="ECO:0000313" key="7">
    <source>
        <dbReference type="Proteomes" id="UP000619376"/>
    </source>
</evidence>
<keyword evidence="2" id="KW-0732">Signal</keyword>
<dbReference type="Gene3D" id="2.60.40.10">
    <property type="entry name" value="Immunoglobulins"/>
    <property type="match status" value="1"/>
</dbReference>
<keyword evidence="7" id="KW-1185">Reference proteome</keyword>
<dbReference type="InterPro" id="IPR013783">
    <property type="entry name" value="Ig-like_fold"/>
</dbReference>
<comment type="caution">
    <text evidence="5">The sequence shown here is derived from an EMBL/GenBank/DDBJ whole genome shotgun (WGS) entry which is preliminary data.</text>
</comment>
<gene>
    <name evidence="4" type="ORF">GCM10017781_16390</name>
    <name evidence="5" type="ORF">HNQ07_001599</name>
</gene>
<reference evidence="5 6" key="3">
    <citation type="submission" date="2020-08" db="EMBL/GenBank/DDBJ databases">
        <title>Genomic Encyclopedia of Type Strains, Phase IV (KMG-IV): sequencing the most valuable type-strain genomes for metagenomic binning, comparative biology and taxonomic classification.</title>
        <authorList>
            <person name="Goeker M."/>
        </authorList>
    </citation>
    <scope>NUCLEOTIDE SEQUENCE [LARGE SCALE GENOMIC DNA]</scope>
    <source>
        <strain evidence="5 6">DSM 27521</strain>
    </source>
</reference>
<dbReference type="SUPFAM" id="SSF49354">
    <property type="entry name" value="PapD-like"/>
    <property type="match status" value="1"/>
</dbReference>
<reference evidence="4" key="1">
    <citation type="journal article" date="2014" name="Int. J. Syst. Evol. Microbiol.">
        <title>Complete genome of a new Firmicutes species belonging to the dominant human colonic microbiota ('Ruminococcus bicirculans') reveals two chromosomes and a selective capacity to utilize plant glucans.</title>
        <authorList>
            <consortium name="NISC Comparative Sequencing Program"/>
            <person name="Wegmann U."/>
            <person name="Louis P."/>
            <person name="Goesmann A."/>
            <person name="Henrissat B."/>
            <person name="Duncan S.H."/>
            <person name="Flint H.J."/>
        </authorList>
    </citation>
    <scope>NUCLEOTIDE SEQUENCE</scope>
    <source>
        <strain evidence="4">CGMCC 1.18437</strain>
    </source>
</reference>
<feature type="chain" id="PRO_5031071282" evidence="2">
    <location>
        <begin position="22"/>
        <end position="218"/>
    </location>
</feature>
<dbReference type="InterPro" id="IPR016147">
    <property type="entry name" value="Pili_assmbl_chaperone_N"/>
</dbReference>
<sequence length="218" mass="23311">MKLLTTLFFLCLGLWAPPVLAAPSLGISPLMLHITPRDKAATLTLTNGGDQPITLTVRVLRWTQAQGEDVLQPTTDVVAAPASVTLRPGAHQVVRLANLALPSGAETAYRVLVTQVPSSDAPGVRTLLQLSVPLFEGLLQGAPRLTVTRDGDRLVLTNSGDVHARLTRVDYRDDAGWHTLAGLTYLLPGQSRAFTAPGSLDLRYSSDDSPQPVILPAR</sequence>
<reference evidence="4" key="4">
    <citation type="submission" date="2024-05" db="EMBL/GenBank/DDBJ databases">
        <authorList>
            <person name="Sun Q."/>
            <person name="Zhou Y."/>
        </authorList>
    </citation>
    <scope>NUCLEOTIDE SEQUENCE</scope>
    <source>
        <strain evidence="4">CGMCC 1.18437</strain>
    </source>
</reference>
<dbReference type="Proteomes" id="UP000619376">
    <property type="component" value="Unassembled WGS sequence"/>
</dbReference>
<name>A0A7W8KDE8_9DEIO</name>
<proteinExistence type="predicted"/>
<dbReference type="RefSeq" id="WP_184110437.1">
    <property type="nucleotide sequence ID" value="NZ_BNAJ01000003.1"/>
</dbReference>
<evidence type="ECO:0000313" key="5">
    <source>
        <dbReference type="EMBL" id="MBB5376142.1"/>
    </source>
</evidence>
<feature type="region of interest" description="Disordered" evidence="1">
    <location>
        <begin position="198"/>
        <end position="218"/>
    </location>
</feature>
<feature type="domain" description="Pili assembly chaperone N-terminal" evidence="3">
    <location>
        <begin position="27"/>
        <end position="131"/>
    </location>
</feature>